<evidence type="ECO:0008006" key="3">
    <source>
        <dbReference type="Google" id="ProtNLM"/>
    </source>
</evidence>
<name>E6PMI8_9ZZZZ</name>
<dbReference type="Gene3D" id="3.40.1620.10">
    <property type="entry name" value="YefM-like domain"/>
    <property type="match status" value="1"/>
</dbReference>
<dbReference type="AlphaFoldDB" id="E6PMI8"/>
<comment type="similarity">
    <text evidence="1">Belongs to the phD/YefM antitoxin family.</text>
</comment>
<accession>E6PMI8</accession>
<proteinExistence type="inferred from homology"/>
<sequence>MHALSELMQLPHAPASDVKKLGWRGMMRTLQREGAVVVTNHNTPEAVILSTEAYTALQRSAQQGAAKTEAELDALRQRFDARLSALQADDAAERLRAVLGGPATLGGKLKVAPRGG</sequence>
<dbReference type="SUPFAM" id="SSF143120">
    <property type="entry name" value="YefM-like"/>
    <property type="match status" value="1"/>
</dbReference>
<evidence type="ECO:0000256" key="1">
    <source>
        <dbReference type="ARBA" id="ARBA00009981"/>
    </source>
</evidence>
<dbReference type="InterPro" id="IPR036165">
    <property type="entry name" value="YefM-like_sf"/>
</dbReference>
<comment type="caution">
    <text evidence="2">The sequence shown here is derived from an EMBL/GenBank/DDBJ whole genome shotgun (WGS) entry which is preliminary data.</text>
</comment>
<dbReference type="EMBL" id="CABM01000020">
    <property type="protein sequence ID" value="CBH96140.1"/>
    <property type="molecule type" value="Genomic_DNA"/>
</dbReference>
<organism evidence="2">
    <name type="scientific">mine drainage metagenome</name>
    <dbReference type="NCBI Taxonomy" id="410659"/>
    <lineage>
        <taxon>unclassified sequences</taxon>
        <taxon>metagenomes</taxon>
        <taxon>ecological metagenomes</taxon>
    </lineage>
</organism>
<evidence type="ECO:0000313" key="2">
    <source>
        <dbReference type="EMBL" id="CBH96140.1"/>
    </source>
</evidence>
<reference evidence="2" key="1">
    <citation type="submission" date="2009-10" db="EMBL/GenBank/DDBJ databases">
        <title>Diversity of trophic interactions inside an arsenic-rich microbial ecosystem.</title>
        <authorList>
            <person name="Bertin P.N."/>
            <person name="Heinrich-Salmeron A."/>
            <person name="Pelletier E."/>
            <person name="Goulhen-Chollet F."/>
            <person name="Arsene-Ploetze F."/>
            <person name="Gallien S."/>
            <person name="Calteau A."/>
            <person name="Vallenet D."/>
            <person name="Casiot C."/>
            <person name="Chane-Woon-Ming B."/>
            <person name="Giloteaux L."/>
            <person name="Barakat M."/>
            <person name="Bonnefoy V."/>
            <person name="Bruneel O."/>
            <person name="Chandler M."/>
            <person name="Cleiss J."/>
            <person name="Duran R."/>
            <person name="Elbaz-Poulichet F."/>
            <person name="Fonknechten N."/>
            <person name="Lauga B."/>
            <person name="Mornico D."/>
            <person name="Ortet P."/>
            <person name="Schaeffer C."/>
            <person name="Siguier P."/>
            <person name="Alexander Thil Smith A."/>
            <person name="Van Dorsselaer A."/>
            <person name="Weissenbach J."/>
            <person name="Medigue C."/>
            <person name="Le Paslier D."/>
        </authorList>
    </citation>
    <scope>NUCLEOTIDE SEQUENCE</scope>
</reference>
<gene>
    <name evidence="2" type="ORF">CARN2_1130</name>
</gene>
<protein>
    <recommendedName>
        <fullName evidence="3">Antitoxin</fullName>
    </recommendedName>
</protein>